<dbReference type="PANTHER" id="PTHR47270">
    <property type="entry name" value="PROTEIN MLP1-LIKE"/>
    <property type="match status" value="1"/>
</dbReference>
<feature type="coiled-coil region" evidence="1">
    <location>
        <begin position="301"/>
        <end position="335"/>
    </location>
</feature>
<gene>
    <name evidence="4" type="ORF">Pyn_35091</name>
</gene>
<feature type="compositionally biased region" description="Polar residues" evidence="2">
    <location>
        <begin position="171"/>
        <end position="197"/>
    </location>
</feature>
<dbReference type="Proteomes" id="UP000250321">
    <property type="component" value="Unassembled WGS sequence"/>
</dbReference>
<evidence type="ECO:0000313" key="4">
    <source>
        <dbReference type="EMBL" id="PQQ19765.1"/>
    </source>
</evidence>
<dbReference type="Pfam" id="PF10358">
    <property type="entry name" value="NT-C2"/>
    <property type="match status" value="1"/>
</dbReference>
<feature type="compositionally biased region" description="Basic and acidic residues" evidence="2">
    <location>
        <begin position="145"/>
        <end position="160"/>
    </location>
</feature>
<dbReference type="EMBL" id="PJQY01000056">
    <property type="protein sequence ID" value="PQQ19765.1"/>
    <property type="molecule type" value="Genomic_DNA"/>
</dbReference>
<proteinExistence type="predicted"/>
<sequence length="533" mass="59742">MFKLHKNRPAKSGERVDFKFSHFKALQVPRGWDKLFVSIVSIETGKPIAKSSKALVRNGNCQWTETLSESIWISQDDSSREMEDYFFKLVLSMGSARSGILGEATVNMSDYINSTSSVPVSLPLKKCTYGTVLQVKINCLTPRKRLSDEESKETSCHFEEPNASGLDVDSKSNGSNSTFGRSLGSSSMKDFGLTSNPGEPGSRGSSFSASGSHNSYDSAEGSIRRDNMSPGSNLSDEGNHLIGRQDSTNSPITTTHGNYPADAPSPSNHSSFNSRINHSENSRKDFTESPLRTTDSSKNLLEAAEFTIEELHAEAKMWERNARKLMLDLEILRTEFSDQSKKQANLNVELSAAYAERDGLKKEVEHLQLLFENSVVKQTGSEDLTSLEGGTSQNEKALQDELKFQKESVANLALQLERSQESNIELVSVLQELEETIEKQKVELENLSELQSKFGDMENSIKITTEENRYLKLQLQQLQESENKLQVVVQQLEQALEEKNHEIEDESSLNKQTLLDIETEYKSKLFFKRTRNC</sequence>
<reference evidence="4 5" key="1">
    <citation type="submission" date="2018-02" db="EMBL/GenBank/DDBJ databases">
        <title>Draft genome of wild Prunus yedoensis var. nudiflora.</title>
        <authorList>
            <person name="Baek S."/>
            <person name="Kim J.-H."/>
            <person name="Choi K."/>
            <person name="Kim G.-B."/>
            <person name="Cho A."/>
            <person name="Jang H."/>
            <person name="Shin C.-H."/>
            <person name="Yu H.-J."/>
            <person name="Mun J.-H."/>
        </authorList>
    </citation>
    <scope>NUCLEOTIDE SEQUENCE [LARGE SCALE GENOMIC DNA]</scope>
    <source>
        <strain evidence="5">cv. Jeju island</strain>
        <tissue evidence="4">Leaf</tissue>
    </source>
</reference>
<feature type="region of interest" description="Disordered" evidence="2">
    <location>
        <begin position="144"/>
        <end position="296"/>
    </location>
</feature>
<evidence type="ECO:0000313" key="5">
    <source>
        <dbReference type="Proteomes" id="UP000250321"/>
    </source>
</evidence>
<comment type="caution">
    <text evidence="4">The sequence shown here is derived from an EMBL/GenBank/DDBJ whole genome shotgun (WGS) entry which is preliminary data.</text>
</comment>
<dbReference type="OrthoDB" id="658575at2759"/>
<feature type="domain" description="C2 NT-type" evidence="3">
    <location>
        <begin position="6"/>
        <end position="141"/>
    </location>
</feature>
<accession>A0A314ZIN2</accession>
<dbReference type="AlphaFoldDB" id="A0A314ZIN2"/>
<feature type="compositionally biased region" description="Basic and acidic residues" evidence="2">
    <location>
        <begin position="277"/>
        <end position="287"/>
    </location>
</feature>
<dbReference type="PROSITE" id="PS51840">
    <property type="entry name" value="C2_NT"/>
    <property type="match status" value="1"/>
</dbReference>
<evidence type="ECO:0000259" key="3">
    <source>
        <dbReference type="PROSITE" id="PS51840"/>
    </source>
</evidence>
<feature type="coiled-coil region" evidence="1">
    <location>
        <begin position="395"/>
        <end position="509"/>
    </location>
</feature>
<evidence type="ECO:0000256" key="1">
    <source>
        <dbReference type="SAM" id="Coils"/>
    </source>
</evidence>
<dbReference type="STRING" id="2094558.A0A314ZIN2"/>
<dbReference type="PANTHER" id="PTHR47270:SF3">
    <property type="entry name" value="HYPOTETICAL PROTEIN"/>
    <property type="match status" value="1"/>
</dbReference>
<organism evidence="4 5">
    <name type="scientific">Prunus yedoensis var. nudiflora</name>
    <dbReference type="NCBI Taxonomy" id="2094558"/>
    <lineage>
        <taxon>Eukaryota</taxon>
        <taxon>Viridiplantae</taxon>
        <taxon>Streptophyta</taxon>
        <taxon>Embryophyta</taxon>
        <taxon>Tracheophyta</taxon>
        <taxon>Spermatophyta</taxon>
        <taxon>Magnoliopsida</taxon>
        <taxon>eudicotyledons</taxon>
        <taxon>Gunneridae</taxon>
        <taxon>Pentapetalae</taxon>
        <taxon>rosids</taxon>
        <taxon>fabids</taxon>
        <taxon>Rosales</taxon>
        <taxon>Rosaceae</taxon>
        <taxon>Amygdaloideae</taxon>
        <taxon>Amygdaleae</taxon>
        <taxon>Prunus</taxon>
    </lineage>
</organism>
<keyword evidence="1" id="KW-0175">Coiled coil</keyword>
<protein>
    <submittedName>
        <fullName evidence="4">Intracellular protein transport protein USO1-like</fullName>
    </submittedName>
</protein>
<evidence type="ECO:0000256" key="2">
    <source>
        <dbReference type="SAM" id="MobiDB-lite"/>
    </source>
</evidence>
<feature type="compositionally biased region" description="Polar residues" evidence="2">
    <location>
        <begin position="245"/>
        <end position="257"/>
    </location>
</feature>
<keyword evidence="5" id="KW-1185">Reference proteome</keyword>
<feature type="compositionally biased region" description="Polar residues" evidence="2">
    <location>
        <begin position="265"/>
        <end position="276"/>
    </location>
</feature>
<dbReference type="InterPro" id="IPR019448">
    <property type="entry name" value="NT-C2"/>
</dbReference>
<name>A0A314ZIN2_PRUYE</name>
<feature type="compositionally biased region" description="Low complexity" evidence="2">
    <location>
        <begin position="202"/>
        <end position="215"/>
    </location>
</feature>